<evidence type="ECO:0000259" key="7">
    <source>
        <dbReference type="Pfam" id="PF03328"/>
    </source>
</evidence>
<evidence type="ECO:0000256" key="3">
    <source>
        <dbReference type="ARBA" id="ARBA00022723"/>
    </source>
</evidence>
<feature type="binding site" evidence="5">
    <location>
        <position position="67"/>
    </location>
    <ligand>
        <name>substrate</name>
    </ligand>
</feature>
<dbReference type="PIRSF" id="PIRSF015582">
    <property type="entry name" value="Cit_lyase_B"/>
    <property type="match status" value="1"/>
</dbReference>
<proteinExistence type="inferred from homology"/>
<dbReference type="SUPFAM" id="SSF51621">
    <property type="entry name" value="Phosphoenolpyruvate/pyruvate domain"/>
    <property type="match status" value="1"/>
</dbReference>
<sequence length="268" mass="27705">MPTLPVQMNLPLFVPADRPERVAKAAAAGADAIIVDLEDAVAPSARESARAGLTDALQGVTCAIVLRINAVRTKWHEADLDIAANLPLSAIMLAKAESAAACANVASATLTPVIALVETARGIEQLNEIADASFRLAFGSIDYAADLGMGHTRQSLLSARSALVLAARLAGQPAPLDGVTTAIHNDALIEDDCRHAVELGMGGKLIIHPAQLTAARRGFAPSPDELSWARRVLDAAKGGAAVQIDDAMVDAPVIVRAKALVARAEGLA</sequence>
<keyword evidence="3 6" id="KW-0479">Metal-binding</keyword>
<dbReference type="Pfam" id="PF03328">
    <property type="entry name" value="HpcH_HpaI"/>
    <property type="match status" value="1"/>
</dbReference>
<evidence type="ECO:0000256" key="6">
    <source>
        <dbReference type="PIRSR" id="PIRSR015582-2"/>
    </source>
</evidence>
<evidence type="ECO:0000313" key="8">
    <source>
        <dbReference type="EMBL" id="SHL22048.1"/>
    </source>
</evidence>
<reference evidence="9" key="1">
    <citation type="submission" date="2016-11" db="EMBL/GenBank/DDBJ databases">
        <authorList>
            <person name="Varghese N."/>
            <person name="Submissions S."/>
        </authorList>
    </citation>
    <scope>NUCLEOTIDE SEQUENCE [LARGE SCALE GENOMIC DNA]</scope>
    <source>
        <strain evidence="9">DSM 29327</strain>
    </source>
</reference>
<dbReference type="Proteomes" id="UP000184191">
    <property type="component" value="Unassembled WGS sequence"/>
</dbReference>
<comment type="cofactor">
    <cofactor evidence="1">
        <name>Mg(2+)</name>
        <dbReference type="ChEBI" id="CHEBI:18420"/>
    </cofactor>
</comment>
<dbReference type="PANTHER" id="PTHR32308">
    <property type="entry name" value="LYASE BETA SUBUNIT, PUTATIVE (AFU_ORTHOLOGUE AFUA_4G13030)-RELATED"/>
    <property type="match status" value="1"/>
</dbReference>
<evidence type="ECO:0000256" key="1">
    <source>
        <dbReference type="ARBA" id="ARBA00001946"/>
    </source>
</evidence>
<dbReference type="InterPro" id="IPR011206">
    <property type="entry name" value="Citrate_lyase_beta/mcl1/mcl2"/>
</dbReference>
<comment type="similarity">
    <text evidence="2">Belongs to the HpcH/HpaI aldolase family.</text>
</comment>
<dbReference type="GO" id="GO:0006107">
    <property type="term" value="P:oxaloacetate metabolic process"/>
    <property type="evidence" value="ECO:0007669"/>
    <property type="project" value="TreeGrafter"/>
</dbReference>
<keyword evidence="4 6" id="KW-0460">Magnesium</keyword>
<dbReference type="STRING" id="1054996.SAMN05444414_1089"/>
<dbReference type="GO" id="GO:0000287">
    <property type="term" value="F:magnesium ion binding"/>
    <property type="evidence" value="ECO:0007669"/>
    <property type="project" value="TreeGrafter"/>
</dbReference>
<dbReference type="Gene3D" id="3.20.20.60">
    <property type="entry name" value="Phosphoenolpyruvate-binding domains"/>
    <property type="match status" value="1"/>
</dbReference>
<evidence type="ECO:0000256" key="4">
    <source>
        <dbReference type="ARBA" id="ARBA00022842"/>
    </source>
</evidence>
<evidence type="ECO:0000313" key="9">
    <source>
        <dbReference type="Proteomes" id="UP000184191"/>
    </source>
</evidence>
<gene>
    <name evidence="8" type="ORF">SAMN05444414_1089</name>
</gene>
<dbReference type="InterPro" id="IPR005000">
    <property type="entry name" value="Aldolase/citrate-lyase_domain"/>
</dbReference>
<organism evidence="8 9">
    <name type="scientific">Roseovarius marisflavi</name>
    <dbReference type="NCBI Taxonomy" id="1054996"/>
    <lineage>
        <taxon>Bacteria</taxon>
        <taxon>Pseudomonadati</taxon>
        <taxon>Pseudomonadota</taxon>
        <taxon>Alphaproteobacteria</taxon>
        <taxon>Rhodobacterales</taxon>
        <taxon>Roseobacteraceae</taxon>
        <taxon>Roseovarius</taxon>
    </lineage>
</organism>
<dbReference type="InterPro" id="IPR040442">
    <property type="entry name" value="Pyrv_kinase-like_dom_sf"/>
</dbReference>
<keyword evidence="8" id="KW-0456">Lyase</keyword>
<keyword evidence="9" id="KW-1185">Reference proteome</keyword>
<dbReference type="AlphaFoldDB" id="A0A1M6YUX6"/>
<dbReference type="InterPro" id="IPR015813">
    <property type="entry name" value="Pyrv/PenolPyrv_kinase-like_dom"/>
</dbReference>
<dbReference type="PANTHER" id="PTHR32308:SF10">
    <property type="entry name" value="CITRATE LYASE SUBUNIT BETA"/>
    <property type="match status" value="1"/>
</dbReference>
<dbReference type="EMBL" id="FRBN01000008">
    <property type="protein sequence ID" value="SHL22048.1"/>
    <property type="molecule type" value="Genomic_DNA"/>
</dbReference>
<evidence type="ECO:0000256" key="2">
    <source>
        <dbReference type="ARBA" id="ARBA00005568"/>
    </source>
</evidence>
<feature type="binding site" evidence="6">
    <location>
        <position position="118"/>
    </location>
    <ligand>
        <name>Mg(2+)</name>
        <dbReference type="ChEBI" id="CHEBI:18420"/>
    </ligand>
</feature>
<protein>
    <submittedName>
        <fullName evidence="8">Citrate lyase subunit beta / citryl-CoA lyase</fullName>
    </submittedName>
</protein>
<feature type="domain" description="HpcH/HpaI aldolase/citrate lyase" evidence="7">
    <location>
        <begin position="12"/>
        <end position="209"/>
    </location>
</feature>
<accession>A0A1M6YUX6</accession>
<dbReference type="GO" id="GO:0016829">
    <property type="term" value="F:lyase activity"/>
    <property type="evidence" value="ECO:0007669"/>
    <property type="project" value="UniProtKB-KW"/>
</dbReference>
<feature type="binding site" evidence="6">
    <location>
        <position position="142"/>
    </location>
    <ligand>
        <name>Mg(2+)</name>
        <dbReference type="ChEBI" id="CHEBI:18420"/>
    </ligand>
</feature>
<feature type="binding site" evidence="5">
    <location>
        <position position="118"/>
    </location>
    <ligand>
        <name>substrate</name>
    </ligand>
</feature>
<evidence type="ECO:0000256" key="5">
    <source>
        <dbReference type="PIRSR" id="PIRSR015582-1"/>
    </source>
</evidence>
<name>A0A1M6YUX6_9RHOB</name>